<feature type="compositionally biased region" description="Basic and acidic residues" evidence="3">
    <location>
        <begin position="817"/>
        <end position="826"/>
    </location>
</feature>
<organism evidence="5">
    <name type="scientific">Entomoneis paludosa</name>
    <dbReference type="NCBI Taxonomy" id="265537"/>
    <lineage>
        <taxon>Eukaryota</taxon>
        <taxon>Sar</taxon>
        <taxon>Stramenopiles</taxon>
        <taxon>Ochrophyta</taxon>
        <taxon>Bacillariophyta</taxon>
        <taxon>Bacillariophyceae</taxon>
        <taxon>Bacillariophycidae</taxon>
        <taxon>Entomoneidaceae</taxon>
        <taxon>Entomoneis</taxon>
    </lineage>
</organism>
<feature type="domain" description="PROP1-like PPR" evidence="4">
    <location>
        <begin position="311"/>
        <end position="432"/>
    </location>
</feature>
<evidence type="ECO:0000256" key="3">
    <source>
        <dbReference type="SAM" id="MobiDB-lite"/>
    </source>
</evidence>
<feature type="region of interest" description="Disordered" evidence="3">
    <location>
        <begin position="617"/>
        <end position="662"/>
    </location>
</feature>
<protein>
    <recommendedName>
        <fullName evidence="4">PROP1-like PPR domain-containing protein</fullName>
    </recommendedName>
</protein>
<feature type="region of interest" description="Disordered" evidence="3">
    <location>
        <begin position="944"/>
        <end position="965"/>
    </location>
</feature>
<dbReference type="InterPro" id="IPR011990">
    <property type="entry name" value="TPR-like_helical_dom_sf"/>
</dbReference>
<dbReference type="NCBIfam" id="TIGR00756">
    <property type="entry name" value="PPR"/>
    <property type="match status" value="1"/>
</dbReference>
<evidence type="ECO:0000256" key="2">
    <source>
        <dbReference type="PROSITE-ProRule" id="PRU00708"/>
    </source>
</evidence>
<name>A0A7S3DR30_9STRA</name>
<feature type="compositionally biased region" description="Basic residues" evidence="3">
    <location>
        <begin position="642"/>
        <end position="652"/>
    </location>
</feature>
<keyword evidence="1" id="KW-0677">Repeat</keyword>
<evidence type="ECO:0000256" key="1">
    <source>
        <dbReference type="ARBA" id="ARBA00022737"/>
    </source>
</evidence>
<dbReference type="PROSITE" id="PS51375">
    <property type="entry name" value="PPR"/>
    <property type="match status" value="2"/>
</dbReference>
<dbReference type="PANTHER" id="PTHR47938">
    <property type="entry name" value="RESPIRATORY COMPLEX I CHAPERONE (CIA84), PUTATIVE (AFU_ORTHOLOGUE AFUA_2G06020)-RELATED"/>
    <property type="match status" value="1"/>
</dbReference>
<feature type="region of interest" description="Disordered" evidence="3">
    <location>
        <begin position="864"/>
        <end position="903"/>
    </location>
</feature>
<feature type="region of interest" description="Disordered" evidence="3">
    <location>
        <begin position="40"/>
        <end position="63"/>
    </location>
</feature>
<dbReference type="Pfam" id="PF17177">
    <property type="entry name" value="PPR_long"/>
    <property type="match status" value="1"/>
</dbReference>
<dbReference type="GO" id="GO:0003729">
    <property type="term" value="F:mRNA binding"/>
    <property type="evidence" value="ECO:0007669"/>
    <property type="project" value="TreeGrafter"/>
</dbReference>
<feature type="repeat" description="PPR" evidence="2">
    <location>
        <begin position="299"/>
        <end position="333"/>
    </location>
</feature>
<feature type="repeat" description="PPR" evidence="2">
    <location>
        <begin position="381"/>
        <end position="415"/>
    </location>
</feature>
<evidence type="ECO:0000313" key="5">
    <source>
        <dbReference type="EMBL" id="CAD9972708.1"/>
    </source>
</evidence>
<feature type="region of interest" description="Disordered" evidence="3">
    <location>
        <begin position="978"/>
        <end position="999"/>
    </location>
</feature>
<feature type="compositionally biased region" description="Polar residues" evidence="3">
    <location>
        <begin position="40"/>
        <end position="53"/>
    </location>
</feature>
<dbReference type="InterPro" id="IPR002885">
    <property type="entry name" value="PPR_rpt"/>
</dbReference>
<dbReference type="Gene3D" id="1.25.40.10">
    <property type="entry name" value="Tetratricopeptide repeat domain"/>
    <property type="match status" value="3"/>
</dbReference>
<proteinExistence type="predicted"/>
<feature type="region of interest" description="Disordered" evidence="3">
    <location>
        <begin position="770"/>
        <end position="805"/>
    </location>
</feature>
<feature type="region of interest" description="Disordered" evidence="3">
    <location>
        <begin position="817"/>
        <end position="840"/>
    </location>
</feature>
<reference evidence="5" key="1">
    <citation type="submission" date="2021-01" db="EMBL/GenBank/DDBJ databases">
        <authorList>
            <person name="Corre E."/>
            <person name="Pelletier E."/>
            <person name="Niang G."/>
            <person name="Scheremetjew M."/>
            <person name="Finn R."/>
            <person name="Kale V."/>
            <person name="Holt S."/>
            <person name="Cochrane G."/>
            <person name="Meng A."/>
            <person name="Brown T."/>
            <person name="Cohen L."/>
        </authorList>
    </citation>
    <scope>NUCLEOTIDE SEQUENCE</scope>
    <source>
        <strain evidence="5">CCMP125</strain>
    </source>
</reference>
<dbReference type="EMBL" id="HBHT01022510">
    <property type="protein sequence ID" value="CAD9972708.1"/>
    <property type="molecule type" value="Transcribed_RNA"/>
</dbReference>
<evidence type="ECO:0000259" key="4">
    <source>
        <dbReference type="Pfam" id="PF17177"/>
    </source>
</evidence>
<sequence>MSRLLHHSRSLRSFLPLTTLEGGSSRLRWAQQEQHRSFFQGSWQTGSIGSISPENDEKDRANRVASRPLHHPHFQQVRWKRKVGNRFANEVRKPSKKERKEYRRKLAAKLREETKHGDPGSKAGPRRQAIQEIRENMMQDPLDAEPTMDEIEGYDMNHALLDSIVGDTKDCIPTPIPKYLGGMQQTLYGHVADKMEEFRESVDMIGDGKSSKEIVDVSTLELPSDREISLAIRSFRDRFGTRQSPIGLAKALTHLLQDLGVPISACGEFSFNALLSCCRTPSEGRKVLELMNKENQKITAYTWSILTDIYAKVGDYGGCVQVHEEMLFAGIPPTLASYTSLLAACYKVTADNRLPHKNRAEAADVAWEQWKHMYKIGIEPDAMAYGAILRIFAAKGLPERALDVIEEMRTMSVTPTTLCFTSALRAVAKSHETAIRYERGFSRKNMRREEITAHHGNIAKSILVYAEDADVEQDDGFVAALISCAAAAGDLPTAKAIFLAAQIRRLDQFRTIGSKRHIASLRGEGIGNGELLTSGEAGANAPAMLEEDLHEARVKAFREREYGKDWRVHGAILKACANAVAQKSLGTMWQGRENEGYLCENSLRLLKARPLPLYQNRDVPGSNPLSEAFNEETDLKDPGYRGGKRSGRKSGNKSRGVVADHENHVESVDDLGPELAPLVLQDDFSLKPEFELTTPEDIWRKKYGQNEEMLRAVRAAKGFIDEGMYDDDAPLLLENSSSRSEHETPALLAPDEPKEKMYFSYETMKWEKGEPPAESSAKIVKPQSADQASPSRKDEKGKNPAGDMYFSYDTMKWETRSAENSERYAEVENPSYDSDKKESKEEALYFDSDEMKWKTKKTKPEVPIDQFKSSSDIGDDMEAPKEDASQTALVTTEESIEKLDEDETFGEDFDLFYSELQKELDESGSAIGKVDEQEARAFFSSFQADRALDEKGERPRIENTVQASDALVETSENISEMSESSVQGPAFNPSVSGDSSTVKTVELPPQAQTTTDEVTFEEVARDMTAMEGEGGLDEDLAEAEGTDLESTLDNEDQKKYKNDLEELRDLLPMFSDRRLKNILKVFYKELGNPSLIDLVLAVRETMPDYVTNTWLKKMSKLTAGYIIADADRKDLVSQKFMNKILDLKASLGSIDEAMTFHDVEFKARNMEPCSYSDRIVIQMLLKQKRFSRALSFKGKVEAESRSVDLLGYGSLIDHCARRDQLGTALMLLRECIDIHGAPPNEASIRQFRVLCRRARIDDNQEILEMIGRDPLEWLHRGQKLKRNRSRKANRNVTYPREAALKG</sequence>
<feature type="region of interest" description="Disordered" evidence="3">
    <location>
        <begin position="735"/>
        <end position="754"/>
    </location>
</feature>
<accession>A0A7S3DR30</accession>
<dbReference type="InterPro" id="IPR033443">
    <property type="entry name" value="PROP1-like_PPR_dom"/>
</dbReference>
<dbReference type="PANTHER" id="PTHR47938:SF35">
    <property type="entry name" value="PENTATRICOPEPTIDE REPEAT-CONTAINING PROTEIN 4, MITOCHONDRIAL-RELATED"/>
    <property type="match status" value="1"/>
</dbReference>
<feature type="compositionally biased region" description="Basic and acidic residues" evidence="3">
    <location>
        <begin position="946"/>
        <end position="957"/>
    </location>
</feature>
<gene>
    <name evidence="5" type="ORF">APAL1065_LOCUS15097</name>
</gene>